<protein>
    <submittedName>
        <fullName evidence="2">Uncharacterized protein</fullName>
    </submittedName>
</protein>
<accession>A0ABW7BMU1</accession>
<gene>
    <name evidence="2" type="ORF">ACGFYS_07770</name>
</gene>
<reference evidence="2 3" key="1">
    <citation type="submission" date="2024-10" db="EMBL/GenBank/DDBJ databases">
        <title>The Natural Products Discovery Center: Release of the First 8490 Sequenced Strains for Exploring Actinobacteria Biosynthetic Diversity.</title>
        <authorList>
            <person name="Kalkreuter E."/>
            <person name="Kautsar S.A."/>
            <person name="Yang D."/>
            <person name="Bader C.D."/>
            <person name="Teijaro C.N."/>
            <person name="Fluegel L."/>
            <person name="Davis C.M."/>
            <person name="Simpson J.R."/>
            <person name="Lauterbach L."/>
            <person name="Steele A.D."/>
            <person name="Gui C."/>
            <person name="Meng S."/>
            <person name="Li G."/>
            <person name="Viehrig K."/>
            <person name="Ye F."/>
            <person name="Su P."/>
            <person name="Kiefer A.F."/>
            <person name="Nichols A."/>
            <person name="Cepeda A.J."/>
            <person name="Yan W."/>
            <person name="Fan B."/>
            <person name="Jiang Y."/>
            <person name="Adhikari A."/>
            <person name="Zheng C.-J."/>
            <person name="Schuster L."/>
            <person name="Cowan T.M."/>
            <person name="Smanski M.J."/>
            <person name="Chevrette M.G."/>
            <person name="De Carvalho L.P.S."/>
            <person name="Shen B."/>
        </authorList>
    </citation>
    <scope>NUCLEOTIDE SEQUENCE [LARGE SCALE GENOMIC DNA]</scope>
    <source>
        <strain evidence="2 3">NPDC048229</strain>
    </source>
</reference>
<comment type="caution">
    <text evidence="2">The sequence shown here is derived from an EMBL/GenBank/DDBJ whole genome shotgun (WGS) entry which is preliminary data.</text>
</comment>
<keyword evidence="3" id="KW-1185">Reference proteome</keyword>
<feature type="region of interest" description="Disordered" evidence="1">
    <location>
        <begin position="107"/>
        <end position="132"/>
    </location>
</feature>
<dbReference type="RefSeq" id="WP_189851023.1">
    <property type="nucleotide sequence ID" value="NZ_BMVV01000014.1"/>
</dbReference>
<dbReference type="EMBL" id="JBICZW010000004">
    <property type="protein sequence ID" value="MFG3188824.1"/>
    <property type="molecule type" value="Genomic_DNA"/>
</dbReference>
<dbReference type="Proteomes" id="UP001604282">
    <property type="component" value="Unassembled WGS sequence"/>
</dbReference>
<organism evidence="2 3">
    <name type="scientific">Streptomyces omiyaensis</name>
    <dbReference type="NCBI Taxonomy" id="68247"/>
    <lineage>
        <taxon>Bacteria</taxon>
        <taxon>Bacillati</taxon>
        <taxon>Actinomycetota</taxon>
        <taxon>Actinomycetes</taxon>
        <taxon>Kitasatosporales</taxon>
        <taxon>Streptomycetaceae</taxon>
        <taxon>Streptomyces</taxon>
    </lineage>
</organism>
<evidence type="ECO:0000313" key="3">
    <source>
        <dbReference type="Proteomes" id="UP001604282"/>
    </source>
</evidence>
<evidence type="ECO:0000313" key="2">
    <source>
        <dbReference type="EMBL" id="MFG3188824.1"/>
    </source>
</evidence>
<evidence type="ECO:0000256" key="1">
    <source>
        <dbReference type="SAM" id="MobiDB-lite"/>
    </source>
</evidence>
<sequence>MPHVPSFPLLFTDDEGEIQSLSDPAELDTTLEFVDDFDPAYRCVDADGQRVRVLVWNLELLALRIVPDDFDVTETTISETRRPGGTTEYTESFRGEPLRAVRRDASGALTAVPSDWRDGTPPDAAPEGRPARLTPEEFNVLWMKARGVER</sequence>
<proteinExistence type="predicted"/>
<name>A0ABW7BMU1_9ACTN</name>